<dbReference type="AlphaFoldDB" id="A0A2T3L8J7"/>
<evidence type="ECO:0000313" key="3">
    <source>
        <dbReference type="Proteomes" id="UP000241803"/>
    </source>
</evidence>
<dbReference type="Gene3D" id="3.40.50.300">
    <property type="entry name" value="P-loop containing nucleotide triphosphate hydrolases"/>
    <property type="match status" value="1"/>
</dbReference>
<dbReference type="Pfam" id="PF13538">
    <property type="entry name" value="UvrD_C_2"/>
    <property type="match status" value="1"/>
</dbReference>
<dbReference type="InterPro" id="IPR027417">
    <property type="entry name" value="P-loop_NTPase"/>
</dbReference>
<dbReference type="RefSeq" id="WP_107253514.1">
    <property type="nucleotide sequence ID" value="NZ_PYOC01000003.1"/>
</dbReference>
<evidence type="ECO:0000259" key="1">
    <source>
        <dbReference type="Pfam" id="PF13538"/>
    </source>
</evidence>
<dbReference type="Proteomes" id="UP000241803">
    <property type="component" value="Unassembled WGS sequence"/>
</dbReference>
<accession>A0A2T3L8J7</accession>
<organism evidence="2 3">
    <name type="scientific">Photobacterium indicum</name>
    <dbReference type="NCBI Taxonomy" id="81447"/>
    <lineage>
        <taxon>Bacteria</taxon>
        <taxon>Pseudomonadati</taxon>
        <taxon>Pseudomonadota</taxon>
        <taxon>Gammaproteobacteria</taxon>
        <taxon>Vibrionales</taxon>
        <taxon>Vibrionaceae</taxon>
        <taxon>Photobacterium</taxon>
    </lineage>
</organism>
<dbReference type="SUPFAM" id="SSF52540">
    <property type="entry name" value="P-loop containing nucleoside triphosphate hydrolases"/>
    <property type="match status" value="1"/>
</dbReference>
<reference evidence="2 3" key="1">
    <citation type="submission" date="2018-03" db="EMBL/GenBank/DDBJ databases">
        <title>Whole genome sequencing of Histamine producing bacteria.</title>
        <authorList>
            <person name="Butler K."/>
        </authorList>
    </citation>
    <scope>NUCLEOTIDE SEQUENCE [LARGE SCALE GENOMIC DNA]</scope>
    <source>
        <strain evidence="2 3">ATCC 19614</strain>
    </source>
</reference>
<dbReference type="Gene3D" id="2.30.30.940">
    <property type="match status" value="1"/>
</dbReference>
<evidence type="ECO:0000313" key="2">
    <source>
        <dbReference type="EMBL" id="PSV47326.1"/>
    </source>
</evidence>
<gene>
    <name evidence="2" type="ORF">C9J47_10630</name>
</gene>
<keyword evidence="3" id="KW-1185">Reference proteome</keyword>
<proteinExistence type="predicted"/>
<dbReference type="InterPro" id="IPR027785">
    <property type="entry name" value="UvrD-like_helicase_C"/>
</dbReference>
<comment type="caution">
    <text evidence="2">The sequence shown here is derived from an EMBL/GenBank/DDBJ whole genome shotgun (WGS) entry which is preliminary data.</text>
</comment>
<dbReference type="CDD" id="cd18809">
    <property type="entry name" value="SF1_C_RecD"/>
    <property type="match status" value="1"/>
</dbReference>
<protein>
    <recommendedName>
        <fullName evidence="1">UvrD-like helicase C-terminal domain-containing protein</fullName>
    </recommendedName>
</protein>
<feature type="domain" description="UvrD-like helicase C-terminal" evidence="1">
    <location>
        <begin position="94"/>
        <end position="138"/>
    </location>
</feature>
<name>A0A2T3L8J7_9GAMM</name>
<sequence length="174" mass="19327">MKDAINKYCQATFNGASEPLIVDMGYRKFGTKFRKGDPVIFTKNNYEVDIQNGTLGKLISVTPDEKKGSFGEVVLDEGRTVLLTQDLLAKLDLAYGITLHKGQGSQFKRVLVAVENSGLVDHSWVYTGITRAEVELHLFGAEYKLISAITGLSAKYKRQTYLADLLKEHIEPLA</sequence>
<dbReference type="EMBL" id="PYOC01000003">
    <property type="protein sequence ID" value="PSV47326.1"/>
    <property type="molecule type" value="Genomic_DNA"/>
</dbReference>